<accession>A0A426Y5D6</accession>
<evidence type="ECO:0000313" key="3">
    <source>
        <dbReference type="Proteomes" id="UP000287651"/>
    </source>
</evidence>
<gene>
    <name evidence="2" type="ORF">B296_00053645</name>
</gene>
<dbReference type="EMBL" id="AMZH03014867">
    <property type="protein sequence ID" value="RRT46914.1"/>
    <property type="molecule type" value="Genomic_DNA"/>
</dbReference>
<name>A0A426Y5D6_ENSVE</name>
<feature type="region of interest" description="Disordered" evidence="1">
    <location>
        <begin position="41"/>
        <end position="144"/>
    </location>
</feature>
<dbReference type="AlphaFoldDB" id="A0A426Y5D6"/>
<proteinExistence type="predicted"/>
<protein>
    <submittedName>
        <fullName evidence="2">Uncharacterized protein</fullName>
    </submittedName>
</protein>
<comment type="caution">
    <text evidence="2">The sequence shown here is derived from an EMBL/GenBank/DDBJ whole genome shotgun (WGS) entry which is preliminary data.</text>
</comment>
<evidence type="ECO:0000256" key="1">
    <source>
        <dbReference type="SAM" id="MobiDB-lite"/>
    </source>
</evidence>
<reference evidence="2 3" key="1">
    <citation type="journal article" date="2014" name="Agronomy (Basel)">
        <title>A Draft Genome Sequence for Ensete ventricosum, the Drought-Tolerant Tree Against Hunger.</title>
        <authorList>
            <person name="Harrison J."/>
            <person name="Moore K.A."/>
            <person name="Paszkiewicz K."/>
            <person name="Jones T."/>
            <person name="Grant M."/>
            <person name="Ambacheew D."/>
            <person name="Muzemil S."/>
            <person name="Studholme D.J."/>
        </authorList>
    </citation>
    <scope>NUCLEOTIDE SEQUENCE [LARGE SCALE GENOMIC DNA]</scope>
</reference>
<organism evidence="2 3">
    <name type="scientific">Ensete ventricosum</name>
    <name type="common">Abyssinian banana</name>
    <name type="synonym">Musa ensete</name>
    <dbReference type="NCBI Taxonomy" id="4639"/>
    <lineage>
        <taxon>Eukaryota</taxon>
        <taxon>Viridiplantae</taxon>
        <taxon>Streptophyta</taxon>
        <taxon>Embryophyta</taxon>
        <taxon>Tracheophyta</taxon>
        <taxon>Spermatophyta</taxon>
        <taxon>Magnoliopsida</taxon>
        <taxon>Liliopsida</taxon>
        <taxon>Zingiberales</taxon>
        <taxon>Musaceae</taxon>
        <taxon>Ensete</taxon>
    </lineage>
</organism>
<sequence>MASFNLAPNLRIKSLNKFSHQLYLGPISGLVRQVLKSALGRDNGCGDPDKKEGAADSSKQRGPARKKKWEQQGPTSNGVRRGVAATAGDSWAKLLQDEEGAAGGDCDSEGGWLQREEDEEGAAGGEGGVRGEEDGRMGAATEEEGATVVDAGVAATMWLKHGCAPTGCGYRWQMGAKTPMTEARMRCSSRKRR</sequence>
<dbReference type="Proteomes" id="UP000287651">
    <property type="component" value="Unassembled WGS sequence"/>
</dbReference>
<evidence type="ECO:0000313" key="2">
    <source>
        <dbReference type="EMBL" id="RRT46914.1"/>
    </source>
</evidence>